<proteinExistence type="predicted"/>
<sequence>MVEREKNAIAPLAIYKIRDAGLAGWDKRAIAPTQPEALNNLVLSETYINKIWP</sequence>
<name>A0ABV4X2C7_9CYAN</name>
<organism evidence="1 2">
    <name type="scientific">Floridaenema aerugineum BLCC-F46</name>
    <dbReference type="NCBI Taxonomy" id="3153654"/>
    <lineage>
        <taxon>Bacteria</taxon>
        <taxon>Bacillati</taxon>
        <taxon>Cyanobacteriota</taxon>
        <taxon>Cyanophyceae</taxon>
        <taxon>Oscillatoriophycideae</taxon>
        <taxon>Aerosakkonematales</taxon>
        <taxon>Aerosakkonemataceae</taxon>
        <taxon>Floridanema</taxon>
        <taxon>Floridanema aerugineum</taxon>
    </lineage>
</organism>
<reference evidence="1 2" key="1">
    <citation type="submission" date="2024-09" db="EMBL/GenBank/DDBJ databases">
        <title>Floridaenema gen nov. (Aerosakkonemataceae, Aerosakkonematales ord. nov., Cyanobacteria) from benthic tropical and subtropical fresh waters, with the description of four new species.</title>
        <authorList>
            <person name="Moretto J.A."/>
            <person name="Berthold D.E."/>
            <person name="Lefler F.W."/>
            <person name="Huang I.-S."/>
            <person name="Laughinghouse H. IV."/>
        </authorList>
    </citation>
    <scope>NUCLEOTIDE SEQUENCE [LARGE SCALE GENOMIC DNA]</scope>
    <source>
        <strain evidence="1 2">BLCC-F46</strain>
    </source>
</reference>
<keyword evidence="2" id="KW-1185">Reference proteome</keyword>
<accession>A0ABV4X2C7</accession>
<comment type="caution">
    <text evidence="1">The sequence shown here is derived from an EMBL/GenBank/DDBJ whole genome shotgun (WGS) entry which is preliminary data.</text>
</comment>
<dbReference type="EMBL" id="JBHFNQ010000064">
    <property type="protein sequence ID" value="MFB2876924.1"/>
    <property type="molecule type" value="Genomic_DNA"/>
</dbReference>
<dbReference type="Proteomes" id="UP001576774">
    <property type="component" value="Unassembled WGS sequence"/>
</dbReference>
<evidence type="ECO:0000313" key="2">
    <source>
        <dbReference type="Proteomes" id="UP001576774"/>
    </source>
</evidence>
<protein>
    <submittedName>
        <fullName evidence="1">Uncharacterized protein</fullName>
    </submittedName>
</protein>
<evidence type="ECO:0000313" key="1">
    <source>
        <dbReference type="EMBL" id="MFB2876924.1"/>
    </source>
</evidence>
<gene>
    <name evidence="1" type="ORF">ACE1CC_08510</name>
</gene>
<dbReference type="RefSeq" id="WP_413270040.1">
    <property type="nucleotide sequence ID" value="NZ_JBHFNQ010000064.1"/>
</dbReference>